<evidence type="ECO:0000313" key="1">
    <source>
        <dbReference type="EMBL" id="KAI3694546.1"/>
    </source>
</evidence>
<comment type="caution">
    <text evidence="1">The sequence shown here is derived from an EMBL/GenBank/DDBJ whole genome shotgun (WGS) entry which is preliminary data.</text>
</comment>
<dbReference type="EMBL" id="CM042043">
    <property type="protein sequence ID" value="KAI3694546.1"/>
    <property type="molecule type" value="Genomic_DNA"/>
</dbReference>
<reference evidence="2" key="1">
    <citation type="journal article" date="2022" name="Mol. Ecol. Resour.">
        <title>The genomes of chicory, endive, great burdock and yacon provide insights into Asteraceae palaeo-polyploidization history and plant inulin production.</title>
        <authorList>
            <person name="Fan W."/>
            <person name="Wang S."/>
            <person name="Wang H."/>
            <person name="Wang A."/>
            <person name="Jiang F."/>
            <person name="Liu H."/>
            <person name="Zhao H."/>
            <person name="Xu D."/>
            <person name="Zhang Y."/>
        </authorList>
    </citation>
    <scope>NUCLEOTIDE SEQUENCE [LARGE SCALE GENOMIC DNA]</scope>
    <source>
        <strain evidence="2">cv. Yunnan</strain>
    </source>
</reference>
<reference evidence="1 2" key="2">
    <citation type="journal article" date="2022" name="Mol. Ecol. Resour.">
        <title>The genomes of chicory, endive, great burdock and yacon provide insights into Asteraceae paleo-polyploidization history and plant inulin production.</title>
        <authorList>
            <person name="Fan W."/>
            <person name="Wang S."/>
            <person name="Wang H."/>
            <person name="Wang A."/>
            <person name="Jiang F."/>
            <person name="Liu H."/>
            <person name="Zhao H."/>
            <person name="Xu D."/>
            <person name="Zhang Y."/>
        </authorList>
    </citation>
    <scope>NUCLEOTIDE SEQUENCE [LARGE SCALE GENOMIC DNA]</scope>
    <source>
        <strain evidence="2">cv. Yunnan</strain>
        <tissue evidence="1">Leaves</tissue>
    </source>
</reference>
<sequence>MLYQSRYPLMPEKYSSRSTNRLNLSSLSFCNHQAKTWLREEENAVDSAGDSVAEEAVVVTVAEAVVVLAAVTPKKRNGSPSPSSAVS</sequence>
<dbReference type="Proteomes" id="UP001056120">
    <property type="component" value="Linkage Group LG26"/>
</dbReference>
<organism evidence="1 2">
    <name type="scientific">Smallanthus sonchifolius</name>
    <dbReference type="NCBI Taxonomy" id="185202"/>
    <lineage>
        <taxon>Eukaryota</taxon>
        <taxon>Viridiplantae</taxon>
        <taxon>Streptophyta</taxon>
        <taxon>Embryophyta</taxon>
        <taxon>Tracheophyta</taxon>
        <taxon>Spermatophyta</taxon>
        <taxon>Magnoliopsida</taxon>
        <taxon>eudicotyledons</taxon>
        <taxon>Gunneridae</taxon>
        <taxon>Pentapetalae</taxon>
        <taxon>asterids</taxon>
        <taxon>campanulids</taxon>
        <taxon>Asterales</taxon>
        <taxon>Asteraceae</taxon>
        <taxon>Asteroideae</taxon>
        <taxon>Heliantheae alliance</taxon>
        <taxon>Millerieae</taxon>
        <taxon>Smallanthus</taxon>
    </lineage>
</organism>
<evidence type="ECO:0000313" key="2">
    <source>
        <dbReference type="Proteomes" id="UP001056120"/>
    </source>
</evidence>
<keyword evidence="2" id="KW-1185">Reference proteome</keyword>
<gene>
    <name evidence="1" type="ORF">L1987_77513</name>
</gene>
<accession>A0ACB8ZAL5</accession>
<proteinExistence type="predicted"/>
<protein>
    <submittedName>
        <fullName evidence="1">Uncharacterized protein</fullName>
    </submittedName>
</protein>
<name>A0ACB8ZAL5_9ASTR</name>